<name>A0A9Q3ITJ9_9BASI</name>
<organism evidence="2 3">
    <name type="scientific">Austropuccinia psidii MF-1</name>
    <dbReference type="NCBI Taxonomy" id="1389203"/>
    <lineage>
        <taxon>Eukaryota</taxon>
        <taxon>Fungi</taxon>
        <taxon>Dikarya</taxon>
        <taxon>Basidiomycota</taxon>
        <taxon>Pucciniomycotina</taxon>
        <taxon>Pucciniomycetes</taxon>
        <taxon>Pucciniales</taxon>
        <taxon>Sphaerophragmiaceae</taxon>
        <taxon>Austropuccinia</taxon>
    </lineage>
</organism>
<dbReference type="InterPro" id="IPR038921">
    <property type="entry name" value="YOR389W-like"/>
</dbReference>
<evidence type="ECO:0000256" key="1">
    <source>
        <dbReference type="SAM" id="Phobius"/>
    </source>
</evidence>
<evidence type="ECO:0000313" key="3">
    <source>
        <dbReference type="Proteomes" id="UP000765509"/>
    </source>
</evidence>
<protein>
    <submittedName>
        <fullName evidence="2">Uncharacterized protein</fullName>
    </submittedName>
</protein>
<dbReference type="OrthoDB" id="10261782at2759"/>
<dbReference type="PANTHER" id="PTHR35204:SF1">
    <property type="entry name" value="ENTEROTOXIN"/>
    <property type="match status" value="1"/>
</dbReference>
<accession>A0A9Q3ITJ9</accession>
<comment type="caution">
    <text evidence="2">The sequence shown here is derived from an EMBL/GenBank/DDBJ whole genome shotgun (WGS) entry which is preliminary data.</text>
</comment>
<keyword evidence="1" id="KW-0812">Transmembrane</keyword>
<dbReference type="Proteomes" id="UP000765509">
    <property type="component" value="Unassembled WGS sequence"/>
</dbReference>
<dbReference type="PANTHER" id="PTHR35204">
    <property type="entry name" value="YALI0A21131P"/>
    <property type="match status" value="1"/>
</dbReference>
<reference evidence="2" key="1">
    <citation type="submission" date="2021-03" db="EMBL/GenBank/DDBJ databases">
        <title>Draft genome sequence of rust myrtle Austropuccinia psidii MF-1, a brazilian biotype.</title>
        <authorList>
            <person name="Quecine M.C."/>
            <person name="Pachon D.M.R."/>
            <person name="Bonatelli M.L."/>
            <person name="Correr F.H."/>
            <person name="Franceschini L.M."/>
            <person name="Leite T.F."/>
            <person name="Margarido G.R.A."/>
            <person name="Almeida C.A."/>
            <person name="Ferrarezi J.A."/>
            <person name="Labate C.A."/>
        </authorList>
    </citation>
    <scope>NUCLEOTIDE SEQUENCE</scope>
    <source>
        <strain evidence="2">MF-1</strain>
    </source>
</reference>
<keyword evidence="1" id="KW-0472">Membrane</keyword>
<evidence type="ECO:0000313" key="2">
    <source>
        <dbReference type="EMBL" id="MBW0549706.1"/>
    </source>
</evidence>
<feature type="transmembrane region" description="Helical" evidence="1">
    <location>
        <begin position="125"/>
        <end position="145"/>
    </location>
</feature>
<proteinExistence type="predicted"/>
<dbReference type="AlphaFoldDB" id="A0A9Q3ITJ9"/>
<keyword evidence="1" id="KW-1133">Transmembrane helix</keyword>
<keyword evidence="3" id="KW-1185">Reference proteome</keyword>
<dbReference type="EMBL" id="AVOT02055074">
    <property type="protein sequence ID" value="MBW0549706.1"/>
    <property type="molecule type" value="Genomic_DNA"/>
</dbReference>
<sequence length="740" mass="84351">MINPEETDINEWNRQVKIIHGAEFKQNSKFSLREISVLWLGLRPSEKILEQVNAAYSIYQQIACSFEETGVVFFINFDAGLCVYHLVISKKPFINGSVEGSRPAAGLSLRRDHPKRAYIDDTSHILNVILVFWVPSPFLLARWILTARAPRDRLKREPRVTTSIMMKDSFTLYNPAFCLCLIAKLSILKFLLAADDFSDDGPIYSNVATSNLIFASFSGLLQQWPNTFYPSGHSIVPGIIPRGTLLYHGTNKRKKPSTGIEWLAFDPEMSYAVHACREGETGLLTYTAQRPLRIIYIDGQSGSVGTAGNMDSQSLLINDTVTEEIQEIGPINVLEGEYRRAKGLCQVGKNLGFEGVVPVLENWFANSTAKHLAKAYFLYTPSLTGSINTTDPFQRADEYQIQHNPVFRFKDSPLYSEGSWESGRMATFNYHSPGESRVKLDFSGFISFYDRVESLTQERIKKDELFKRSKHRLYGISQEDIMMVKRRIATVLSRKNAEGWEIIENQADWQQIVQNIIQRYSTRLLDLQFLLNDHSQNATKKAMDVRRLTYALLMPYLDFSTFSLVDFTWLEASVEKCRASFTATERLKGNLTQSIRVLIGSIEETLDRLCRTVKLMFAQAIELDLPYSYSELESRVDVEQTAQGKVRAWTQQMNELIAWLGWPNGQNCEPSCSPNEICIIPMWPASRVLWDKPFKYTSAQNHEKFDLLPIAECLPWNQSKPLAKVPAEKVSLIKQLNLPT</sequence>
<gene>
    <name evidence="2" type="ORF">O181_089421</name>
</gene>